<dbReference type="OrthoDB" id="1897642at2759"/>
<organism evidence="4 5">
    <name type="scientific">Cyanidioschyzon merolae (strain NIES-3377 / 10D)</name>
    <name type="common">Unicellular red alga</name>
    <dbReference type="NCBI Taxonomy" id="280699"/>
    <lineage>
        <taxon>Eukaryota</taxon>
        <taxon>Rhodophyta</taxon>
        <taxon>Bangiophyceae</taxon>
        <taxon>Cyanidiales</taxon>
        <taxon>Cyanidiaceae</taxon>
        <taxon>Cyanidioschyzon</taxon>
    </lineage>
</organism>
<evidence type="ECO:0000256" key="1">
    <source>
        <dbReference type="ARBA" id="ARBA00008183"/>
    </source>
</evidence>
<reference evidence="4 5" key="2">
    <citation type="journal article" date="2007" name="BMC Biol.">
        <title>A 100%-complete sequence reveals unusually simple genomic features in the hot-spring red alga Cyanidioschyzon merolae.</title>
        <authorList>
            <person name="Nozaki H."/>
            <person name="Takano H."/>
            <person name="Misumi O."/>
            <person name="Terasawa K."/>
            <person name="Matsuzaki M."/>
            <person name="Maruyama S."/>
            <person name="Nishida K."/>
            <person name="Yagisawa F."/>
            <person name="Yoshida Y."/>
            <person name="Fujiwara T."/>
            <person name="Takio S."/>
            <person name="Tamura K."/>
            <person name="Chung S.J."/>
            <person name="Nakamura S."/>
            <person name="Kuroiwa H."/>
            <person name="Tanaka K."/>
            <person name="Sato N."/>
            <person name="Kuroiwa T."/>
        </authorList>
    </citation>
    <scope>NUCLEOTIDE SEQUENCE [LARGE SCALE GENOMIC DNA]</scope>
    <source>
        <strain evidence="4 5">10D</strain>
    </source>
</reference>
<dbReference type="PANTHER" id="PTHR16821:SF2">
    <property type="entry name" value="FRATAXIN, MITOCHONDRIAL"/>
    <property type="match status" value="1"/>
</dbReference>
<dbReference type="GO" id="GO:0034986">
    <property type="term" value="F:iron chaperone activity"/>
    <property type="evidence" value="ECO:0007669"/>
    <property type="project" value="TreeGrafter"/>
</dbReference>
<keyword evidence="3" id="KW-0408">Iron</keyword>
<dbReference type="Gramene" id="CMK051CT">
    <property type="protein sequence ID" value="CMK051CT"/>
    <property type="gene ID" value="CMK051C"/>
</dbReference>
<dbReference type="InterPro" id="IPR002908">
    <property type="entry name" value="Frataxin/CyaY"/>
</dbReference>
<dbReference type="PROSITE" id="PS01344">
    <property type="entry name" value="FRATAXIN_1"/>
    <property type="match status" value="1"/>
</dbReference>
<keyword evidence="2" id="KW-0406">Ion transport</keyword>
<dbReference type="KEGG" id="cme:CYME_CMK051C"/>
<proteinExistence type="inferred from homology"/>
<dbReference type="GO" id="GO:0005739">
    <property type="term" value="C:mitochondrion"/>
    <property type="evidence" value="ECO:0007669"/>
    <property type="project" value="TreeGrafter"/>
</dbReference>
<keyword evidence="5" id="KW-1185">Reference proteome</keyword>
<reference evidence="4 5" key="1">
    <citation type="journal article" date="2004" name="Nature">
        <title>Genome sequence of the ultrasmall unicellular red alga Cyanidioschyzon merolae 10D.</title>
        <authorList>
            <person name="Matsuzaki M."/>
            <person name="Misumi O."/>
            <person name="Shin-i T."/>
            <person name="Maruyama S."/>
            <person name="Takahara M."/>
            <person name="Miyagishima S."/>
            <person name="Mori T."/>
            <person name="Nishida K."/>
            <person name="Yagisawa F."/>
            <person name="Nishida K."/>
            <person name="Yoshida Y."/>
            <person name="Nishimura Y."/>
            <person name="Nakao S."/>
            <person name="Kobayashi T."/>
            <person name="Momoyama Y."/>
            <person name="Higashiyama T."/>
            <person name="Minoda A."/>
            <person name="Sano M."/>
            <person name="Nomoto H."/>
            <person name="Oishi K."/>
            <person name="Hayashi H."/>
            <person name="Ohta F."/>
            <person name="Nishizaka S."/>
            <person name="Haga S."/>
            <person name="Miura S."/>
            <person name="Morishita T."/>
            <person name="Kabeya Y."/>
            <person name="Terasawa K."/>
            <person name="Suzuki Y."/>
            <person name="Ishii Y."/>
            <person name="Asakawa S."/>
            <person name="Takano H."/>
            <person name="Ohta N."/>
            <person name="Kuroiwa H."/>
            <person name="Tanaka K."/>
            <person name="Shimizu N."/>
            <person name="Sugano S."/>
            <person name="Sato N."/>
            <person name="Nozaki H."/>
            <person name="Ogasawara N."/>
            <person name="Kohara Y."/>
            <person name="Kuroiwa T."/>
        </authorList>
    </citation>
    <scope>NUCLEOTIDE SEQUENCE [LARGE SCALE GENOMIC DNA]</scope>
    <source>
        <strain evidence="4 5">10D</strain>
    </source>
</reference>
<dbReference type="GO" id="GO:0008198">
    <property type="term" value="F:ferrous iron binding"/>
    <property type="evidence" value="ECO:0007669"/>
    <property type="project" value="TreeGrafter"/>
</dbReference>
<protein>
    <submittedName>
        <fullName evidence="4">Similar to frataxin</fullName>
    </submittedName>
</protein>
<name>M1US26_CYAM1</name>
<dbReference type="GO" id="GO:0008199">
    <property type="term" value="F:ferric iron binding"/>
    <property type="evidence" value="ECO:0007669"/>
    <property type="project" value="InterPro"/>
</dbReference>
<dbReference type="eggNOG" id="KOG3413">
    <property type="taxonomic scope" value="Eukaryota"/>
</dbReference>
<dbReference type="RefSeq" id="XP_005536482.1">
    <property type="nucleotide sequence ID" value="XM_005536425.1"/>
</dbReference>
<dbReference type="PROSITE" id="PS50810">
    <property type="entry name" value="FRATAXIN_2"/>
    <property type="match status" value="1"/>
</dbReference>
<dbReference type="Pfam" id="PF01491">
    <property type="entry name" value="Frataxin_Cyay"/>
    <property type="match status" value="1"/>
</dbReference>
<accession>M1US26</accession>
<dbReference type="InterPro" id="IPR020895">
    <property type="entry name" value="Frataxin_CS"/>
</dbReference>
<dbReference type="Gene3D" id="3.30.920.10">
    <property type="entry name" value="Frataxin/CyaY"/>
    <property type="match status" value="1"/>
</dbReference>
<dbReference type="GO" id="GO:0004322">
    <property type="term" value="F:ferroxidase activity"/>
    <property type="evidence" value="ECO:0007669"/>
    <property type="project" value="TreeGrafter"/>
</dbReference>
<evidence type="ECO:0000256" key="2">
    <source>
        <dbReference type="ARBA" id="ARBA00022496"/>
    </source>
</evidence>
<dbReference type="SMART" id="SM01219">
    <property type="entry name" value="Frataxin_Cyay"/>
    <property type="match status" value="1"/>
</dbReference>
<dbReference type="HOGENOM" id="CLU_080880_0_0_1"/>
<keyword evidence="2" id="KW-0813">Transport</keyword>
<dbReference type="GO" id="GO:0051537">
    <property type="term" value="F:2 iron, 2 sulfur cluster binding"/>
    <property type="evidence" value="ECO:0007669"/>
    <property type="project" value="TreeGrafter"/>
</dbReference>
<dbReference type="GO" id="GO:0016226">
    <property type="term" value="P:iron-sulfur cluster assembly"/>
    <property type="evidence" value="ECO:0007669"/>
    <property type="project" value="InterPro"/>
</dbReference>
<evidence type="ECO:0000313" key="5">
    <source>
        <dbReference type="Proteomes" id="UP000007014"/>
    </source>
</evidence>
<dbReference type="OMA" id="YEVEYHS"/>
<dbReference type="GO" id="GO:0006826">
    <property type="term" value="P:iron ion transport"/>
    <property type="evidence" value="ECO:0007669"/>
    <property type="project" value="UniProtKB-KW"/>
</dbReference>
<evidence type="ECO:0000256" key="3">
    <source>
        <dbReference type="ARBA" id="ARBA00023004"/>
    </source>
</evidence>
<dbReference type="STRING" id="280699.M1US26"/>
<dbReference type="EMBL" id="AP006493">
    <property type="protein sequence ID" value="BAM80446.1"/>
    <property type="molecule type" value="Genomic_DNA"/>
</dbReference>
<dbReference type="NCBIfam" id="TIGR03421">
    <property type="entry name" value="FeS_CyaY"/>
    <property type="match status" value="1"/>
</dbReference>
<dbReference type="Proteomes" id="UP000007014">
    <property type="component" value="Chromosome 11"/>
</dbReference>
<dbReference type="InterPro" id="IPR036524">
    <property type="entry name" value="Frataxin/CyaY_sf"/>
</dbReference>
<keyword evidence="2" id="KW-0410">Iron transport</keyword>
<dbReference type="AlphaFoldDB" id="M1US26"/>
<dbReference type="SUPFAM" id="SSF55387">
    <property type="entry name" value="Frataxin/Nqo15-like"/>
    <property type="match status" value="1"/>
</dbReference>
<gene>
    <name evidence="4" type="ORF">CYME_CMK051C</name>
</gene>
<evidence type="ECO:0000313" key="4">
    <source>
        <dbReference type="EMBL" id="BAM80446.1"/>
    </source>
</evidence>
<dbReference type="GO" id="GO:0006879">
    <property type="term" value="P:intracellular iron ion homeostasis"/>
    <property type="evidence" value="ECO:0007669"/>
    <property type="project" value="TreeGrafter"/>
</dbReference>
<dbReference type="PANTHER" id="PTHR16821">
    <property type="entry name" value="FRATAXIN"/>
    <property type="match status" value="1"/>
</dbReference>
<sequence length="150" mass="17264">MLLKAARLWHCVVFGASVQRSSRRVGPIAEYSPRPRCPEDWPIAQFSREAEELLQQLGDQVYDTFQGRTDVDVEFSQGVLTLRFPNGTFVLNTQTPNRQIWLSSPLSGPARYYYDLDTGKWRNSRDDHMLVDRLQKDLAVFTGCNIQLNL</sequence>
<dbReference type="GeneID" id="16994405"/>
<comment type="similarity">
    <text evidence="1">Belongs to the frataxin family.</text>
</comment>